<accession>M6W598</accession>
<evidence type="ECO:0000313" key="1">
    <source>
        <dbReference type="EMBL" id="EMO60394.1"/>
    </source>
</evidence>
<comment type="caution">
    <text evidence="1">The sequence shown here is derived from an EMBL/GenBank/DDBJ whole genome shotgun (WGS) entry which is preliminary data.</text>
</comment>
<name>M6W598_LEPBO</name>
<dbReference type="STRING" id="1192866.LEP1GSC133_3125"/>
<evidence type="ECO:0000313" key="2">
    <source>
        <dbReference type="Proteomes" id="UP000012159"/>
    </source>
</evidence>
<dbReference type="Proteomes" id="UP000012159">
    <property type="component" value="Unassembled WGS sequence"/>
</dbReference>
<reference evidence="1 2" key="1">
    <citation type="submission" date="2013-01" db="EMBL/GenBank/DDBJ databases">
        <authorList>
            <person name="Harkins D.M."/>
            <person name="Durkin A.S."/>
            <person name="Brinkac L.M."/>
            <person name="Haft D.H."/>
            <person name="Selengut J.D."/>
            <person name="Sanka R."/>
            <person name="DePew J."/>
            <person name="Purushe J."/>
            <person name="Picardeau M."/>
            <person name="Werts C."/>
            <person name="Goarant C."/>
            <person name="Vinetz J.M."/>
            <person name="Sutton G.G."/>
            <person name="Nierman W.C."/>
            <person name="Fouts D.E."/>
        </authorList>
    </citation>
    <scope>NUCLEOTIDE SEQUENCE [LARGE SCALE GENOMIC DNA]</scope>
    <source>
        <strain evidence="1 2">200901868</strain>
    </source>
</reference>
<dbReference type="AlphaFoldDB" id="M6W598"/>
<sequence>MSLGKLNVSLLLSLDGVLMLLFDRLFLRKRVAQSTGDRILLKMKVEVLT</sequence>
<protein>
    <submittedName>
        <fullName evidence="1">Uncharacterized protein</fullName>
    </submittedName>
</protein>
<organism evidence="1 2">
    <name type="scientific">Leptospira borgpetersenii serovar Pomona str. 200901868</name>
    <dbReference type="NCBI Taxonomy" id="1192866"/>
    <lineage>
        <taxon>Bacteria</taxon>
        <taxon>Pseudomonadati</taxon>
        <taxon>Spirochaetota</taxon>
        <taxon>Spirochaetia</taxon>
        <taxon>Leptospirales</taxon>
        <taxon>Leptospiraceae</taxon>
        <taxon>Leptospira</taxon>
    </lineage>
</organism>
<dbReference type="EMBL" id="AKWF02000137">
    <property type="protein sequence ID" value="EMO60394.1"/>
    <property type="molecule type" value="Genomic_DNA"/>
</dbReference>
<proteinExistence type="predicted"/>
<gene>
    <name evidence="1" type="ORF">LEP1GSC133_3125</name>
</gene>